<protein>
    <submittedName>
        <fullName evidence="2">Uncharacterized protein</fullName>
    </submittedName>
</protein>
<dbReference type="AlphaFoldDB" id="A0AAN6X626"/>
<evidence type="ECO:0000256" key="1">
    <source>
        <dbReference type="SAM" id="MobiDB-lite"/>
    </source>
</evidence>
<gene>
    <name evidence="2" type="ORF">QBC35DRAFT_480012</name>
</gene>
<reference evidence="2" key="2">
    <citation type="submission" date="2023-05" db="EMBL/GenBank/DDBJ databases">
        <authorList>
            <consortium name="Lawrence Berkeley National Laboratory"/>
            <person name="Steindorff A."/>
            <person name="Hensen N."/>
            <person name="Bonometti L."/>
            <person name="Westerberg I."/>
            <person name="Brannstrom I.O."/>
            <person name="Guillou S."/>
            <person name="Cros-Aarteil S."/>
            <person name="Calhoun S."/>
            <person name="Haridas S."/>
            <person name="Kuo A."/>
            <person name="Mondo S."/>
            <person name="Pangilinan J."/>
            <person name="Riley R."/>
            <person name="Labutti K."/>
            <person name="Andreopoulos B."/>
            <person name="Lipzen A."/>
            <person name="Chen C."/>
            <person name="Yanf M."/>
            <person name="Daum C."/>
            <person name="Ng V."/>
            <person name="Clum A."/>
            <person name="Ohm R."/>
            <person name="Martin F."/>
            <person name="Silar P."/>
            <person name="Natvig D."/>
            <person name="Lalanne C."/>
            <person name="Gautier V."/>
            <person name="Ament-Velasquez S.L."/>
            <person name="Kruys A."/>
            <person name="Hutchinson M.I."/>
            <person name="Powell A.J."/>
            <person name="Barry K."/>
            <person name="Miller A.N."/>
            <person name="Grigoriev I.V."/>
            <person name="Debuchy R."/>
            <person name="Gladieux P."/>
            <person name="Thoren M.H."/>
            <person name="Johannesson H."/>
        </authorList>
    </citation>
    <scope>NUCLEOTIDE SEQUENCE</scope>
    <source>
        <strain evidence="2">PSN309</strain>
    </source>
</reference>
<name>A0AAN6X626_9PEZI</name>
<keyword evidence="3" id="KW-1185">Reference proteome</keyword>
<dbReference type="EMBL" id="MU864350">
    <property type="protein sequence ID" value="KAK4193711.1"/>
    <property type="molecule type" value="Genomic_DNA"/>
</dbReference>
<evidence type="ECO:0000313" key="2">
    <source>
        <dbReference type="EMBL" id="KAK4193711.1"/>
    </source>
</evidence>
<feature type="region of interest" description="Disordered" evidence="1">
    <location>
        <begin position="85"/>
        <end position="104"/>
    </location>
</feature>
<organism evidence="2 3">
    <name type="scientific">Podospora australis</name>
    <dbReference type="NCBI Taxonomy" id="1536484"/>
    <lineage>
        <taxon>Eukaryota</taxon>
        <taxon>Fungi</taxon>
        <taxon>Dikarya</taxon>
        <taxon>Ascomycota</taxon>
        <taxon>Pezizomycotina</taxon>
        <taxon>Sordariomycetes</taxon>
        <taxon>Sordariomycetidae</taxon>
        <taxon>Sordariales</taxon>
        <taxon>Podosporaceae</taxon>
        <taxon>Podospora</taxon>
    </lineage>
</organism>
<proteinExistence type="predicted"/>
<accession>A0AAN6X626</accession>
<dbReference type="Proteomes" id="UP001302126">
    <property type="component" value="Unassembled WGS sequence"/>
</dbReference>
<reference evidence="2" key="1">
    <citation type="journal article" date="2023" name="Mol. Phylogenet. Evol.">
        <title>Genome-scale phylogeny and comparative genomics of the fungal order Sordariales.</title>
        <authorList>
            <person name="Hensen N."/>
            <person name="Bonometti L."/>
            <person name="Westerberg I."/>
            <person name="Brannstrom I.O."/>
            <person name="Guillou S."/>
            <person name="Cros-Aarteil S."/>
            <person name="Calhoun S."/>
            <person name="Haridas S."/>
            <person name="Kuo A."/>
            <person name="Mondo S."/>
            <person name="Pangilinan J."/>
            <person name="Riley R."/>
            <person name="LaButti K."/>
            <person name="Andreopoulos B."/>
            <person name="Lipzen A."/>
            <person name="Chen C."/>
            <person name="Yan M."/>
            <person name="Daum C."/>
            <person name="Ng V."/>
            <person name="Clum A."/>
            <person name="Steindorff A."/>
            <person name="Ohm R.A."/>
            <person name="Martin F."/>
            <person name="Silar P."/>
            <person name="Natvig D.O."/>
            <person name="Lalanne C."/>
            <person name="Gautier V."/>
            <person name="Ament-Velasquez S.L."/>
            <person name="Kruys A."/>
            <person name="Hutchinson M.I."/>
            <person name="Powell A.J."/>
            <person name="Barry K."/>
            <person name="Miller A.N."/>
            <person name="Grigoriev I.V."/>
            <person name="Debuchy R."/>
            <person name="Gladieux P."/>
            <person name="Hiltunen Thoren M."/>
            <person name="Johannesson H."/>
        </authorList>
    </citation>
    <scope>NUCLEOTIDE SEQUENCE</scope>
    <source>
        <strain evidence="2">PSN309</strain>
    </source>
</reference>
<sequence length="229" mass="24551">MSQIVLDVGSQKRGADQIELAACVTLSTSGCHQMAGYLKQKSSRKNVLSGKALFKPSHSSMDTPLVRAARCGHWQAGFDQPVFSPPRQDAVTGSDRGSRGAIPVLRPTDASTKLALTLDCSLREATGSPQSRTYGIGRVKSPSSAALRQIAGTMGTLSVGSSANVKTSLCFLGFGPCAVVNLFFSPSAWIWVEFHIKRTTRVSVNYLPGLMQVMVYLCLFKIVDSIPKP</sequence>
<evidence type="ECO:0000313" key="3">
    <source>
        <dbReference type="Proteomes" id="UP001302126"/>
    </source>
</evidence>
<comment type="caution">
    <text evidence="2">The sequence shown here is derived from an EMBL/GenBank/DDBJ whole genome shotgun (WGS) entry which is preliminary data.</text>
</comment>